<name>A0ABS9A0M8_9GAMM</name>
<sequence>MTDFDFWKRQYQDTWGRSSQRETDIAEYLAHESGACIVPVGLGAGSTTFLPGPASSHGASKGDADLMVKGTDIYLEVTGPLVQSVDHNQGLWVRPDKVENARQNMQSKETWVVHHLPKGDLIRVILLGEEFFQALKAGDFSIVSPRIRGNQEQYYEIPATHRCVQPCNALLERLGRK</sequence>
<keyword evidence="2" id="KW-1185">Reference proteome</keyword>
<evidence type="ECO:0000313" key="1">
    <source>
        <dbReference type="EMBL" id="MCE8001650.1"/>
    </source>
</evidence>
<dbReference type="Proteomes" id="UP001320168">
    <property type="component" value="Unassembled WGS sequence"/>
</dbReference>
<proteinExistence type="predicted"/>
<organism evidence="1 2">
    <name type="scientific">Billgrantia ethanolica</name>
    <dbReference type="NCBI Taxonomy" id="2733486"/>
    <lineage>
        <taxon>Bacteria</taxon>
        <taxon>Pseudomonadati</taxon>
        <taxon>Pseudomonadota</taxon>
        <taxon>Gammaproteobacteria</taxon>
        <taxon>Oceanospirillales</taxon>
        <taxon>Halomonadaceae</taxon>
        <taxon>Billgrantia</taxon>
    </lineage>
</organism>
<accession>A0ABS9A0M8</accession>
<evidence type="ECO:0000313" key="2">
    <source>
        <dbReference type="Proteomes" id="UP001320168"/>
    </source>
</evidence>
<reference evidence="1 2" key="1">
    <citation type="journal article" date="2021" name="Front. Microbiol.">
        <title>Aerobic Denitrification and Heterotrophic Sulfur Oxidation in the Genus Halomonas Revealed by Six Novel Species Characterizations and Genome-Based Analysis.</title>
        <authorList>
            <person name="Wang L."/>
            <person name="Shao Z."/>
        </authorList>
    </citation>
    <scope>NUCLEOTIDE SEQUENCE [LARGE SCALE GENOMIC DNA]</scope>
    <source>
        <strain evidence="1 2">MCCC 1A11081</strain>
    </source>
</reference>
<protein>
    <submittedName>
        <fullName evidence="1">Uncharacterized protein</fullName>
    </submittedName>
</protein>
<dbReference type="EMBL" id="JABFTX010000001">
    <property type="protein sequence ID" value="MCE8001650.1"/>
    <property type="molecule type" value="Genomic_DNA"/>
</dbReference>
<dbReference type="RefSeq" id="WP_234268500.1">
    <property type="nucleotide sequence ID" value="NZ_JABFTX010000001.1"/>
</dbReference>
<comment type="caution">
    <text evidence="1">The sequence shown here is derived from an EMBL/GenBank/DDBJ whole genome shotgun (WGS) entry which is preliminary data.</text>
</comment>
<gene>
    <name evidence="1" type="ORF">HOP53_02240</name>
</gene>